<dbReference type="AlphaFoldDB" id="A0AAW0B5H8"/>
<dbReference type="EMBL" id="JAYKXP010000193">
    <property type="protein sequence ID" value="KAK7020164.1"/>
    <property type="molecule type" value="Genomic_DNA"/>
</dbReference>
<reference evidence="3 4" key="1">
    <citation type="submission" date="2024-01" db="EMBL/GenBank/DDBJ databases">
        <title>A draft genome for a cacao thread blight-causing isolate of Paramarasmius palmivorus.</title>
        <authorList>
            <person name="Baruah I.K."/>
            <person name="Bukari Y."/>
            <person name="Amoako-Attah I."/>
            <person name="Meinhardt L.W."/>
            <person name="Bailey B.A."/>
            <person name="Cohen S.P."/>
        </authorList>
    </citation>
    <scope>NUCLEOTIDE SEQUENCE [LARGE SCALE GENOMIC DNA]</scope>
    <source>
        <strain evidence="3 4">GH-12</strain>
    </source>
</reference>
<feature type="coiled-coil region" evidence="1">
    <location>
        <begin position="37"/>
        <end position="64"/>
    </location>
</feature>
<accession>A0AAW0B5H8</accession>
<evidence type="ECO:0000256" key="2">
    <source>
        <dbReference type="SAM" id="MobiDB-lite"/>
    </source>
</evidence>
<proteinExistence type="predicted"/>
<gene>
    <name evidence="3" type="ORF">VNI00_017842</name>
</gene>
<evidence type="ECO:0000313" key="3">
    <source>
        <dbReference type="EMBL" id="KAK7020164.1"/>
    </source>
</evidence>
<keyword evidence="1" id="KW-0175">Coiled coil</keyword>
<comment type="caution">
    <text evidence="3">The sequence shown here is derived from an EMBL/GenBank/DDBJ whole genome shotgun (WGS) entry which is preliminary data.</text>
</comment>
<evidence type="ECO:0000256" key="1">
    <source>
        <dbReference type="SAM" id="Coils"/>
    </source>
</evidence>
<protein>
    <submittedName>
        <fullName evidence="3">Uncharacterized protein</fullName>
    </submittedName>
</protein>
<sequence>MPRAKVHKSKEDRRRANCEKSARYYQKNREDIKAKNREHIKEARARLKQEIQAEEVAARRTLREDRWRKKNLAEKRYCKTHEHLGDSRWRIGDLQNTFDEDLGSSAYRWLDNVYQEYQHRVSSRSTRPCPLDAASNILLSYIRSMEKISDEVINEHGVCDDWRRARQFIRRVRLLLDCCYDMELKILDPEESLEESYAQSLLAFQKPTNRAWIDGKAPLPE</sequence>
<name>A0AAW0B5H8_9AGAR</name>
<dbReference type="Proteomes" id="UP001383192">
    <property type="component" value="Unassembled WGS sequence"/>
</dbReference>
<evidence type="ECO:0000313" key="4">
    <source>
        <dbReference type="Proteomes" id="UP001383192"/>
    </source>
</evidence>
<keyword evidence="4" id="KW-1185">Reference proteome</keyword>
<feature type="region of interest" description="Disordered" evidence="2">
    <location>
        <begin position="1"/>
        <end position="30"/>
    </location>
</feature>
<feature type="compositionally biased region" description="Basic and acidic residues" evidence="2">
    <location>
        <begin position="9"/>
        <end position="30"/>
    </location>
</feature>
<organism evidence="3 4">
    <name type="scientific">Paramarasmius palmivorus</name>
    <dbReference type="NCBI Taxonomy" id="297713"/>
    <lineage>
        <taxon>Eukaryota</taxon>
        <taxon>Fungi</taxon>
        <taxon>Dikarya</taxon>
        <taxon>Basidiomycota</taxon>
        <taxon>Agaricomycotina</taxon>
        <taxon>Agaricomycetes</taxon>
        <taxon>Agaricomycetidae</taxon>
        <taxon>Agaricales</taxon>
        <taxon>Marasmiineae</taxon>
        <taxon>Marasmiaceae</taxon>
        <taxon>Paramarasmius</taxon>
    </lineage>
</organism>